<keyword evidence="8 11" id="KW-0408">Iron</keyword>
<dbReference type="PROSITE" id="PS51379">
    <property type="entry name" value="4FE4S_FER_2"/>
    <property type="match status" value="1"/>
</dbReference>
<dbReference type="GO" id="GO:0006099">
    <property type="term" value="P:tricarboxylic acid cycle"/>
    <property type="evidence" value="ECO:0007669"/>
    <property type="project" value="UniProtKB-KW"/>
</dbReference>
<evidence type="ECO:0000256" key="7">
    <source>
        <dbReference type="ARBA" id="ARBA00023002"/>
    </source>
</evidence>
<comment type="cofactor">
    <cofactor evidence="11">
        <name>[3Fe-4S] cluster</name>
        <dbReference type="ChEBI" id="CHEBI:21137"/>
    </cofactor>
    <text evidence="11">Binds 1 [3Fe-4S] cluster.</text>
</comment>
<feature type="region of interest" description="Disordered" evidence="12">
    <location>
        <begin position="1"/>
        <end position="86"/>
    </location>
</feature>
<dbReference type="InterPro" id="IPR017896">
    <property type="entry name" value="4Fe4S_Fe-S-bd"/>
</dbReference>
<dbReference type="NCBIfam" id="NF004616">
    <property type="entry name" value="PRK05950.1"/>
    <property type="match status" value="1"/>
</dbReference>
<evidence type="ECO:0000313" key="15">
    <source>
        <dbReference type="EMBL" id="ERG64872.1"/>
    </source>
</evidence>
<organism evidence="15 16">
    <name type="scientific">Agrococcus pavilionensis RW1</name>
    <dbReference type="NCBI Taxonomy" id="1330458"/>
    <lineage>
        <taxon>Bacteria</taxon>
        <taxon>Bacillati</taxon>
        <taxon>Actinomycetota</taxon>
        <taxon>Actinomycetes</taxon>
        <taxon>Micrococcales</taxon>
        <taxon>Microbacteriaceae</taxon>
        <taxon>Agrococcus</taxon>
    </lineage>
</organism>
<feature type="compositionally biased region" description="Polar residues" evidence="12">
    <location>
        <begin position="38"/>
        <end position="48"/>
    </location>
</feature>
<dbReference type="Pfam" id="PF13085">
    <property type="entry name" value="Fer2_3"/>
    <property type="match status" value="1"/>
</dbReference>
<keyword evidence="16" id="KW-1185">Reference proteome</keyword>
<dbReference type="InterPro" id="IPR036010">
    <property type="entry name" value="2Fe-2S_ferredoxin-like_sf"/>
</dbReference>
<dbReference type="InterPro" id="IPR025192">
    <property type="entry name" value="Succ_DH/fum_Rdtase_N"/>
</dbReference>
<dbReference type="SUPFAM" id="SSF46548">
    <property type="entry name" value="alpha-helical ferredoxin"/>
    <property type="match status" value="1"/>
</dbReference>
<dbReference type="EMBL" id="ASHR01000014">
    <property type="protein sequence ID" value="ERG64872.1"/>
    <property type="molecule type" value="Genomic_DNA"/>
</dbReference>
<dbReference type="PROSITE" id="PS51085">
    <property type="entry name" value="2FE2S_FER_2"/>
    <property type="match status" value="1"/>
</dbReference>
<gene>
    <name evidence="15" type="ORF">L332_10510</name>
</gene>
<dbReference type="PANTHER" id="PTHR11921">
    <property type="entry name" value="SUCCINATE DEHYDROGENASE IRON-SULFUR PROTEIN"/>
    <property type="match status" value="1"/>
</dbReference>
<comment type="caution">
    <text evidence="15">The sequence shown here is derived from an EMBL/GenBank/DDBJ whole genome shotgun (WGS) entry which is preliminary data.</text>
</comment>
<dbReference type="EC" id="1.3.5.1" evidence="11"/>
<reference evidence="15 16" key="1">
    <citation type="journal article" date="2013" name="Genome Announc.">
        <title>First draft genome sequence from a member of the genus agrococcus, isolated from modern microbialites.</title>
        <authorList>
            <person name="White R.A.III."/>
            <person name="Grassa C.J."/>
            <person name="Suttle C.A."/>
        </authorList>
    </citation>
    <scope>NUCLEOTIDE SEQUENCE [LARGE SCALE GENOMIC DNA]</scope>
    <source>
        <strain evidence="15 16">RW1</strain>
    </source>
</reference>
<evidence type="ECO:0000256" key="11">
    <source>
        <dbReference type="RuleBase" id="RU361237"/>
    </source>
</evidence>
<evidence type="ECO:0000256" key="3">
    <source>
        <dbReference type="ARBA" id="ARBA00022485"/>
    </source>
</evidence>
<dbReference type="Gene3D" id="1.10.1060.10">
    <property type="entry name" value="Alpha-helical ferredoxin"/>
    <property type="match status" value="1"/>
</dbReference>
<comment type="cofactor">
    <cofactor evidence="11">
        <name>[4Fe-4S] cluster</name>
        <dbReference type="ChEBI" id="CHEBI:49883"/>
    </cofactor>
    <text evidence="11">Binds 1 [4Fe-4S] cluster.</text>
</comment>
<dbReference type="FunFam" id="1.10.1060.10:FF:000003">
    <property type="entry name" value="Succinate dehydrogenase iron-sulfur subunit"/>
    <property type="match status" value="1"/>
</dbReference>
<dbReference type="PANTHER" id="PTHR11921:SF29">
    <property type="entry name" value="SUCCINATE DEHYDROGENASE [UBIQUINONE] IRON-SULFUR SUBUNIT, MITOCHONDRIAL"/>
    <property type="match status" value="1"/>
</dbReference>
<comment type="catalytic activity">
    <reaction evidence="11">
        <text>a menaquinone + succinate = a menaquinol + fumarate</text>
        <dbReference type="Rhea" id="RHEA:27834"/>
        <dbReference type="Rhea" id="RHEA-COMP:9537"/>
        <dbReference type="Rhea" id="RHEA-COMP:9539"/>
        <dbReference type="ChEBI" id="CHEBI:16374"/>
        <dbReference type="ChEBI" id="CHEBI:18151"/>
        <dbReference type="ChEBI" id="CHEBI:29806"/>
        <dbReference type="ChEBI" id="CHEBI:30031"/>
        <dbReference type="EC" id="1.3.5.1"/>
    </reaction>
</comment>
<dbReference type="GO" id="GO:0051537">
    <property type="term" value="F:2 iron, 2 sulfur cluster binding"/>
    <property type="evidence" value="ECO:0007669"/>
    <property type="project" value="UniProtKB-KW"/>
</dbReference>
<keyword evidence="5 11" id="KW-0001">2Fe-2S</keyword>
<sequence length="320" mass="35527">MSDNQLPQGDPKGQDSGVHAAQSGPTGAPTPMADRPDTASTDDQSSAHQVAEAAAQSSTEPKPVENAYDGADRETQPAPSHDAPQSFNVTVIVRRFDPEVDDEPRWVDYDVQMYPTERILDALHRIKWEQDPSLAFRRSCAHGICGSDAMRINGKNRLACKALVKDFDISKPIYVEAIKGLPLEKDLIVNMEPFFDSFREIQPFLQASGKPEKERHQTIAQRERFDDTTKCILCAACTTSCPVFWTDGQYFGPAAIVNAHRFIFDSRDEASQVRLDILNDKEGVWRCRTTFNCTDACPRGIQVTKAIAEVKQALISGVKL</sequence>
<dbReference type="SUPFAM" id="SSF54292">
    <property type="entry name" value="2Fe-2S ferredoxin-like"/>
    <property type="match status" value="1"/>
</dbReference>
<evidence type="ECO:0000256" key="4">
    <source>
        <dbReference type="ARBA" id="ARBA00022532"/>
    </source>
</evidence>
<keyword evidence="10 11" id="KW-0003">3Fe-4S</keyword>
<dbReference type="Gene3D" id="3.10.20.30">
    <property type="match status" value="1"/>
</dbReference>
<feature type="domain" description="2Fe-2S ferredoxin-type" evidence="13">
    <location>
        <begin position="87"/>
        <end position="181"/>
    </location>
</feature>
<dbReference type="Pfam" id="PF13183">
    <property type="entry name" value="Fer4_8"/>
    <property type="match status" value="1"/>
</dbReference>
<feature type="domain" description="4Fe-4S ferredoxin-type" evidence="14">
    <location>
        <begin position="221"/>
        <end position="243"/>
    </location>
</feature>
<dbReference type="GO" id="GO:0051538">
    <property type="term" value="F:3 iron, 4 sulfur cluster binding"/>
    <property type="evidence" value="ECO:0007669"/>
    <property type="project" value="UniProtKB-KW"/>
</dbReference>
<evidence type="ECO:0000256" key="2">
    <source>
        <dbReference type="ARBA" id="ARBA00009433"/>
    </source>
</evidence>
<dbReference type="CDD" id="cd00207">
    <property type="entry name" value="fer2"/>
    <property type="match status" value="1"/>
</dbReference>
<dbReference type="InterPro" id="IPR017900">
    <property type="entry name" value="4Fe4S_Fe_S_CS"/>
</dbReference>
<evidence type="ECO:0000256" key="5">
    <source>
        <dbReference type="ARBA" id="ARBA00022714"/>
    </source>
</evidence>
<evidence type="ECO:0000256" key="12">
    <source>
        <dbReference type="SAM" id="MobiDB-lite"/>
    </source>
</evidence>
<comment type="similarity">
    <text evidence="2 11">Belongs to the succinate dehydrogenase/fumarate reductase iron-sulfur protein family.</text>
</comment>
<evidence type="ECO:0000259" key="13">
    <source>
        <dbReference type="PROSITE" id="PS51085"/>
    </source>
</evidence>
<dbReference type="InterPro" id="IPR009051">
    <property type="entry name" value="Helical_ferredxn"/>
</dbReference>
<dbReference type="AlphaFoldDB" id="U1LS00"/>
<dbReference type="Proteomes" id="UP000016462">
    <property type="component" value="Unassembled WGS sequence"/>
</dbReference>
<comment type="pathway">
    <text evidence="1">Carbohydrate metabolism; tricarboxylic acid cycle.</text>
</comment>
<evidence type="ECO:0000256" key="10">
    <source>
        <dbReference type="ARBA" id="ARBA00023291"/>
    </source>
</evidence>
<evidence type="ECO:0000313" key="16">
    <source>
        <dbReference type="Proteomes" id="UP000016462"/>
    </source>
</evidence>
<dbReference type="GO" id="GO:0008177">
    <property type="term" value="F:succinate dehydrogenase (quinone) activity"/>
    <property type="evidence" value="ECO:0007669"/>
    <property type="project" value="UniProtKB-EC"/>
</dbReference>
<dbReference type="InterPro" id="IPR012675">
    <property type="entry name" value="Beta-grasp_dom_sf"/>
</dbReference>
<evidence type="ECO:0000256" key="8">
    <source>
        <dbReference type="ARBA" id="ARBA00023004"/>
    </source>
</evidence>
<keyword evidence="3 11" id="KW-0004">4Fe-4S</keyword>
<keyword evidence="4" id="KW-0816">Tricarboxylic acid cycle</keyword>
<dbReference type="GO" id="GO:0022904">
    <property type="term" value="P:respiratory electron transport chain"/>
    <property type="evidence" value="ECO:0007669"/>
    <property type="project" value="TreeGrafter"/>
</dbReference>
<dbReference type="GO" id="GO:0009055">
    <property type="term" value="F:electron transfer activity"/>
    <property type="evidence" value="ECO:0007669"/>
    <property type="project" value="InterPro"/>
</dbReference>
<evidence type="ECO:0000256" key="6">
    <source>
        <dbReference type="ARBA" id="ARBA00022723"/>
    </source>
</evidence>
<dbReference type="PROSITE" id="PS00198">
    <property type="entry name" value="4FE4S_FER_1"/>
    <property type="match status" value="1"/>
</dbReference>
<evidence type="ECO:0000259" key="14">
    <source>
        <dbReference type="PROSITE" id="PS51379"/>
    </source>
</evidence>
<accession>U1LS00</accession>
<evidence type="ECO:0000256" key="1">
    <source>
        <dbReference type="ARBA" id="ARBA00005163"/>
    </source>
</evidence>
<keyword evidence="9 11" id="KW-0411">Iron-sulfur</keyword>
<dbReference type="InterPro" id="IPR001041">
    <property type="entry name" value="2Fe-2S_ferredoxin-type"/>
</dbReference>
<name>U1LS00_9MICO</name>
<evidence type="ECO:0000256" key="9">
    <source>
        <dbReference type="ARBA" id="ARBA00023014"/>
    </source>
</evidence>
<keyword evidence="6 11" id="KW-0479">Metal-binding</keyword>
<comment type="cofactor">
    <cofactor evidence="11">
        <name>[2Fe-2S] cluster</name>
        <dbReference type="ChEBI" id="CHEBI:190135"/>
    </cofactor>
    <text evidence="11">Binds 1 [2Fe-2S] cluster.</text>
</comment>
<dbReference type="NCBIfam" id="TIGR00384">
    <property type="entry name" value="dhsB"/>
    <property type="match status" value="1"/>
</dbReference>
<dbReference type="GO" id="GO:0051539">
    <property type="term" value="F:4 iron, 4 sulfur cluster binding"/>
    <property type="evidence" value="ECO:0007669"/>
    <property type="project" value="UniProtKB-KW"/>
</dbReference>
<keyword evidence="7" id="KW-0560">Oxidoreductase</keyword>
<dbReference type="InterPro" id="IPR004489">
    <property type="entry name" value="Succ_DH/fum_Rdtase_Fe-S"/>
</dbReference>
<dbReference type="GO" id="GO:0046872">
    <property type="term" value="F:metal ion binding"/>
    <property type="evidence" value="ECO:0007669"/>
    <property type="project" value="UniProtKB-KW"/>
</dbReference>
<protein>
    <recommendedName>
        <fullName evidence="11">Fumarate reductase iron-sulfur subunit</fullName>
        <ecNumber evidence="11">1.3.5.1</ecNumber>
    </recommendedName>
</protein>
<proteinExistence type="inferred from homology"/>
<dbReference type="InterPro" id="IPR050573">
    <property type="entry name" value="SDH/FRD_Iron-Sulfur"/>
</dbReference>